<protein>
    <submittedName>
        <fullName evidence="11">Uncharacterized protein</fullName>
    </submittedName>
</protein>
<keyword evidence="5" id="KW-0611">Plant defense</keyword>
<keyword evidence="4" id="KW-0547">Nucleotide-binding</keyword>
<dbReference type="Pfam" id="PF23559">
    <property type="entry name" value="WHD_DRP"/>
    <property type="match status" value="1"/>
</dbReference>
<dbReference type="InterPro" id="IPR027417">
    <property type="entry name" value="P-loop_NTPase"/>
</dbReference>
<keyword evidence="12" id="KW-1185">Reference proteome</keyword>
<dbReference type="Gene3D" id="1.10.8.430">
    <property type="entry name" value="Helical domain of apoptotic protease-activating factors"/>
    <property type="match status" value="1"/>
</dbReference>
<dbReference type="Gene3D" id="1.10.10.10">
    <property type="entry name" value="Winged helix-like DNA-binding domain superfamily/Winged helix DNA-binding domain"/>
    <property type="match status" value="1"/>
</dbReference>
<dbReference type="Gene3D" id="3.40.50.300">
    <property type="entry name" value="P-loop containing nucleotide triphosphate hydrolases"/>
    <property type="match status" value="1"/>
</dbReference>
<dbReference type="SUPFAM" id="SSF52540">
    <property type="entry name" value="P-loop containing nucleoside triphosphate hydrolases"/>
    <property type="match status" value="1"/>
</dbReference>
<evidence type="ECO:0000313" key="11">
    <source>
        <dbReference type="EMBL" id="KFK42464.1"/>
    </source>
</evidence>
<proteinExistence type="inferred from homology"/>
<dbReference type="GO" id="GO:0006952">
    <property type="term" value="P:defense response"/>
    <property type="evidence" value="ECO:0007669"/>
    <property type="project" value="UniProtKB-KW"/>
</dbReference>
<dbReference type="InterPro" id="IPR055414">
    <property type="entry name" value="LRR_R13L4/SHOC2-like"/>
</dbReference>
<dbReference type="Gene3D" id="3.80.10.10">
    <property type="entry name" value="Ribonuclease Inhibitor"/>
    <property type="match status" value="1"/>
</dbReference>
<dbReference type="GO" id="GO:0005524">
    <property type="term" value="F:ATP binding"/>
    <property type="evidence" value="ECO:0007669"/>
    <property type="project" value="UniProtKB-KW"/>
</dbReference>
<keyword evidence="6" id="KW-0067">ATP-binding</keyword>
<dbReference type="SUPFAM" id="SSF52058">
    <property type="entry name" value="L domain-like"/>
    <property type="match status" value="1"/>
</dbReference>
<dbReference type="FunFam" id="1.10.10.10:FF:000322">
    <property type="entry name" value="Probable disease resistance protein At1g63360"/>
    <property type="match status" value="1"/>
</dbReference>
<keyword evidence="3" id="KW-0677">Repeat</keyword>
<evidence type="ECO:0000259" key="10">
    <source>
        <dbReference type="Pfam" id="PF23598"/>
    </source>
</evidence>
<accession>A0A087HK12</accession>
<dbReference type="PRINTS" id="PR00364">
    <property type="entry name" value="DISEASERSIST"/>
</dbReference>
<evidence type="ECO:0000256" key="7">
    <source>
        <dbReference type="SAM" id="Coils"/>
    </source>
</evidence>
<dbReference type="AlphaFoldDB" id="A0A087HK12"/>
<evidence type="ECO:0000256" key="3">
    <source>
        <dbReference type="ARBA" id="ARBA00022737"/>
    </source>
</evidence>
<dbReference type="Pfam" id="PF23598">
    <property type="entry name" value="LRR_14"/>
    <property type="match status" value="1"/>
</dbReference>
<dbReference type="PANTHER" id="PTHR33463:SF220">
    <property type="entry name" value="NB-ARC DOMAIN-CONTAINING PROTEIN"/>
    <property type="match status" value="1"/>
</dbReference>
<sequence>MGGCIGIPVQLACSCDETLKSIASCLCGDKNFVLSLQNHVKSLRSDLEAIQARREDLLRRVKVEELKGLKRRAEVRLWLSNVRKIVIQVEVKLKDAEAEIQKRFISGYCAMNYCSSYSYSVEVWSMLGDVQKLYKKSNDFEVVAESYVITKVEGIPIDPMISGTTMVESTWNILMEDKVGCLGLFGIPGVGKTTLLSLINNEFLNRVNDFHVVIRVVVPKDQKISRIQEEIGRRLEIYDEEWTQKSENEKAFDINRALRDQRYALLLDDMLVKVDVRKIGVPPPDSKNRSKIAFTTRLREVCLDMAADDQKEVTRLDDAAAWDLFQDKVGEDLLRSNQDIEAFARIICEKCCGLPVVINAVGQTMALKNTVEEWRDATNSLSAIITKLSSEESSSLAEFSNKEDIIRAILKFSYDNLEDHKVRRCFRYYALFPENYEMRKEELIEYWECERFITRNQGHRVFDKLVGACLLMENEGKVKMHDMIRKTALLDATDIEEPEGSIVVNTDTTLVQLPDDLNWSVLKRVSFIKNQIKEVSSSPSCPNLTTLLLCHQSLENISKDFFLQMPSLLVLDLSFNQRLTHLPANISKLSSLLYLNLSGTNIELLPVGLKELKLLIYLNLEHTSMLKNIVGISSLLKLRVLRLLGSRFCSTINFIEELKNLEEINVLTISLSDVAVLKSFCGFQGLASHTQGLYIKDFKADADGISIAETSTSLQYLEILDSNIKEIKINSIPQSPASVVLFEKLSEVRLCDCSGLKHLTWLLFAPNLVSLHVERAKDIEEILSKVKGEDKVQPDLIPFNKLKSLVFKDLQGLTSIYWSPLPFKCLSKIFIQLCPSLKELPLDYESGKESKLVIDAELEWLENLYWKDDKTRERFC</sequence>
<dbReference type="InterPro" id="IPR032675">
    <property type="entry name" value="LRR_dom_sf"/>
</dbReference>
<dbReference type="Gramene" id="KFK42464">
    <property type="protein sequence ID" value="KFK42464"/>
    <property type="gene ID" value="AALP_AA2G260300"/>
</dbReference>
<evidence type="ECO:0000256" key="1">
    <source>
        <dbReference type="ARBA" id="ARBA00008894"/>
    </source>
</evidence>
<dbReference type="InterPro" id="IPR036388">
    <property type="entry name" value="WH-like_DNA-bd_sf"/>
</dbReference>
<reference evidence="12" key="1">
    <citation type="journal article" date="2015" name="Nat. Plants">
        <title>Genome expansion of Arabis alpina linked with retrotransposition and reduced symmetric DNA methylation.</title>
        <authorList>
            <person name="Willing E.M."/>
            <person name="Rawat V."/>
            <person name="Mandakova T."/>
            <person name="Maumus F."/>
            <person name="James G.V."/>
            <person name="Nordstroem K.J."/>
            <person name="Becker C."/>
            <person name="Warthmann N."/>
            <person name="Chica C."/>
            <person name="Szarzynska B."/>
            <person name="Zytnicki M."/>
            <person name="Albani M.C."/>
            <person name="Kiefer C."/>
            <person name="Bergonzi S."/>
            <person name="Castaings L."/>
            <person name="Mateos J.L."/>
            <person name="Berns M.C."/>
            <person name="Bujdoso N."/>
            <person name="Piofczyk T."/>
            <person name="de Lorenzo L."/>
            <person name="Barrero-Sicilia C."/>
            <person name="Mateos I."/>
            <person name="Piednoel M."/>
            <person name="Hagmann J."/>
            <person name="Chen-Min-Tao R."/>
            <person name="Iglesias-Fernandez R."/>
            <person name="Schuster S.C."/>
            <person name="Alonso-Blanco C."/>
            <person name="Roudier F."/>
            <person name="Carbonero P."/>
            <person name="Paz-Ares J."/>
            <person name="Davis S.J."/>
            <person name="Pecinka A."/>
            <person name="Quesneville H."/>
            <person name="Colot V."/>
            <person name="Lysak M.A."/>
            <person name="Weigel D."/>
            <person name="Coupland G."/>
            <person name="Schneeberger K."/>
        </authorList>
    </citation>
    <scope>NUCLEOTIDE SEQUENCE [LARGE SCALE GENOMIC DNA]</scope>
    <source>
        <strain evidence="12">cv. Pajares</strain>
    </source>
</reference>
<keyword evidence="2" id="KW-0433">Leucine-rich repeat</keyword>
<evidence type="ECO:0000256" key="2">
    <source>
        <dbReference type="ARBA" id="ARBA00022614"/>
    </source>
</evidence>
<evidence type="ECO:0000256" key="6">
    <source>
        <dbReference type="ARBA" id="ARBA00022840"/>
    </source>
</evidence>
<comment type="similarity">
    <text evidence="1">Belongs to the disease resistance NB-LRR family.</text>
</comment>
<evidence type="ECO:0000256" key="4">
    <source>
        <dbReference type="ARBA" id="ARBA00022741"/>
    </source>
</evidence>
<dbReference type="FunFam" id="1.10.8.430:FF:000003">
    <property type="entry name" value="Probable disease resistance protein At5g66910"/>
    <property type="match status" value="1"/>
</dbReference>
<evidence type="ECO:0000256" key="5">
    <source>
        <dbReference type="ARBA" id="ARBA00022821"/>
    </source>
</evidence>
<dbReference type="OMA" id="IEYWECE"/>
<name>A0A087HK12_ARAAL</name>
<dbReference type="EMBL" id="CM002870">
    <property type="protein sequence ID" value="KFK42464.1"/>
    <property type="molecule type" value="Genomic_DNA"/>
</dbReference>
<keyword evidence="7" id="KW-0175">Coiled coil</keyword>
<dbReference type="OrthoDB" id="1926275at2759"/>
<dbReference type="InterPro" id="IPR058922">
    <property type="entry name" value="WHD_DRP"/>
</dbReference>
<feature type="domain" description="NB-ARC" evidence="8">
    <location>
        <begin position="165"/>
        <end position="331"/>
    </location>
</feature>
<dbReference type="Pfam" id="PF00931">
    <property type="entry name" value="NB-ARC"/>
    <property type="match status" value="1"/>
</dbReference>
<dbReference type="eggNOG" id="KOG4658">
    <property type="taxonomic scope" value="Eukaryota"/>
</dbReference>
<dbReference type="InterPro" id="IPR050905">
    <property type="entry name" value="Plant_NBS-LRR"/>
</dbReference>
<dbReference type="Proteomes" id="UP000029120">
    <property type="component" value="Chromosome 2"/>
</dbReference>
<feature type="domain" description="Disease resistance R13L4/SHOC-2-like LRR" evidence="10">
    <location>
        <begin position="525"/>
        <end position="808"/>
    </location>
</feature>
<dbReference type="FunFam" id="3.40.50.300:FF:001091">
    <property type="entry name" value="Probable disease resistance protein At1g61300"/>
    <property type="match status" value="1"/>
</dbReference>
<feature type="coiled-coil region" evidence="7">
    <location>
        <begin position="33"/>
        <end position="99"/>
    </location>
</feature>
<feature type="domain" description="Disease resistance protein winged helix" evidence="9">
    <location>
        <begin position="431"/>
        <end position="485"/>
    </location>
</feature>
<gene>
    <name evidence="11" type="ordered locus">AALP_Aa2g260300</name>
</gene>
<dbReference type="InterPro" id="IPR042197">
    <property type="entry name" value="Apaf_helical"/>
</dbReference>
<evidence type="ECO:0000313" key="12">
    <source>
        <dbReference type="Proteomes" id="UP000029120"/>
    </source>
</evidence>
<dbReference type="PANTHER" id="PTHR33463">
    <property type="entry name" value="NB-ARC DOMAIN-CONTAINING PROTEIN-RELATED"/>
    <property type="match status" value="1"/>
</dbReference>
<dbReference type="GO" id="GO:0043531">
    <property type="term" value="F:ADP binding"/>
    <property type="evidence" value="ECO:0007669"/>
    <property type="project" value="InterPro"/>
</dbReference>
<evidence type="ECO:0000259" key="9">
    <source>
        <dbReference type="Pfam" id="PF23559"/>
    </source>
</evidence>
<organism evidence="11 12">
    <name type="scientific">Arabis alpina</name>
    <name type="common">Alpine rock-cress</name>
    <dbReference type="NCBI Taxonomy" id="50452"/>
    <lineage>
        <taxon>Eukaryota</taxon>
        <taxon>Viridiplantae</taxon>
        <taxon>Streptophyta</taxon>
        <taxon>Embryophyta</taxon>
        <taxon>Tracheophyta</taxon>
        <taxon>Spermatophyta</taxon>
        <taxon>Magnoliopsida</taxon>
        <taxon>eudicotyledons</taxon>
        <taxon>Gunneridae</taxon>
        <taxon>Pentapetalae</taxon>
        <taxon>rosids</taxon>
        <taxon>malvids</taxon>
        <taxon>Brassicales</taxon>
        <taxon>Brassicaceae</taxon>
        <taxon>Arabideae</taxon>
        <taxon>Arabis</taxon>
    </lineage>
</organism>
<dbReference type="InterPro" id="IPR002182">
    <property type="entry name" value="NB-ARC"/>
</dbReference>
<evidence type="ECO:0000259" key="8">
    <source>
        <dbReference type="Pfam" id="PF00931"/>
    </source>
</evidence>